<dbReference type="InterPro" id="IPR041682">
    <property type="entry name" value="AAA_14"/>
</dbReference>
<evidence type="ECO:0000313" key="4">
    <source>
        <dbReference type="Proteomes" id="UP000228920"/>
    </source>
</evidence>
<comment type="caution">
    <text evidence="3">The sequence shown here is derived from an EMBL/GenBank/DDBJ whole genome shotgun (WGS) entry which is preliminary data.</text>
</comment>
<evidence type="ECO:0000259" key="1">
    <source>
        <dbReference type="Pfam" id="PF13173"/>
    </source>
</evidence>
<name>A0A2M7TFV4_UNCKA</name>
<proteinExistence type="predicted"/>
<feature type="domain" description="AAA" evidence="1">
    <location>
        <begin position="5"/>
        <end position="71"/>
    </location>
</feature>
<dbReference type="InterPro" id="IPR025420">
    <property type="entry name" value="DUF4143"/>
</dbReference>
<dbReference type="Pfam" id="PF13635">
    <property type="entry name" value="DUF4143"/>
    <property type="match status" value="1"/>
</dbReference>
<protein>
    <submittedName>
        <fullName evidence="3">AAA family ATPase</fullName>
    </submittedName>
</protein>
<organism evidence="3 4">
    <name type="scientific">candidate division WWE3 bacterium CG_4_10_14_0_2_um_filter_41_14</name>
    <dbReference type="NCBI Taxonomy" id="1975072"/>
    <lineage>
        <taxon>Bacteria</taxon>
        <taxon>Katanobacteria</taxon>
    </lineage>
</organism>
<gene>
    <name evidence="3" type="ORF">COY32_05980</name>
</gene>
<dbReference type="SUPFAM" id="SSF52540">
    <property type="entry name" value="P-loop containing nucleoside triphosphate hydrolases"/>
    <property type="match status" value="1"/>
</dbReference>
<evidence type="ECO:0000313" key="3">
    <source>
        <dbReference type="EMBL" id="PIZ44802.1"/>
    </source>
</evidence>
<dbReference type="Pfam" id="PF13173">
    <property type="entry name" value="AAA_14"/>
    <property type="match status" value="1"/>
</dbReference>
<dbReference type="AlphaFoldDB" id="A0A2M7TFV4"/>
<sequence length="337" mass="38368">MRSHKNKVIIDEVQRVPQLFSYIQTIVDEQKVMGNFIISGSENLLLSEKINQSLAGRAAYIHLYPLSHKELVEAEKDKKDVYQQIFTGSYPAIYDRKVTPIDYYNQYLATYVERDMKQLSNIANLSLFRKFLALLAGRTGQLVNLSSLANDVGVSVATIENWISLLEASFLVIRLQPYHQNYGKRHIKSPKLYFTDTGVACRLLGISSAQELQNHYLIGGLFENFIIMEIKKHIANHISSSQLYFFRDSNGNEVDVIIDSGLKQIPVEIKVGGTFSQDFTKGIEYWQNLTMTKEDDSFEPGFVVYTGQQKHEGKNYSLLQWNALDALFEKIALDTAG</sequence>
<reference evidence="4" key="1">
    <citation type="submission" date="2017-09" db="EMBL/GenBank/DDBJ databases">
        <title>Depth-based differentiation of microbial function through sediment-hosted aquifers and enrichment of novel symbionts in the deep terrestrial subsurface.</title>
        <authorList>
            <person name="Probst A.J."/>
            <person name="Ladd B."/>
            <person name="Jarett J.K."/>
            <person name="Geller-Mcgrath D.E."/>
            <person name="Sieber C.M.K."/>
            <person name="Emerson J.B."/>
            <person name="Anantharaman K."/>
            <person name="Thomas B.C."/>
            <person name="Malmstrom R."/>
            <person name="Stieglmeier M."/>
            <person name="Klingl A."/>
            <person name="Woyke T."/>
            <person name="Ryan C.M."/>
            <person name="Banfield J.F."/>
        </authorList>
    </citation>
    <scope>NUCLEOTIDE SEQUENCE [LARGE SCALE GENOMIC DNA]</scope>
</reference>
<dbReference type="PANTHER" id="PTHR43566:SF2">
    <property type="entry name" value="DUF4143 DOMAIN-CONTAINING PROTEIN"/>
    <property type="match status" value="1"/>
</dbReference>
<feature type="domain" description="DUF4143" evidence="2">
    <location>
        <begin position="113"/>
        <end position="271"/>
    </location>
</feature>
<accession>A0A2M7TFV4</accession>
<evidence type="ECO:0000259" key="2">
    <source>
        <dbReference type="Pfam" id="PF13635"/>
    </source>
</evidence>
<dbReference type="PANTHER" id="PTHR43566">
    <property type="entry name" value="CONSERVED PROTEIN"/>
    <property type="match status" value="1"/>
</dbReference>
<dbReference type="InterPro" id="IPR027417">
    <property type="entry name" value="P-loop_NTPase"/>
</dbReference>
<dbReference type="Proteomes" id="UP000228920">
    <property type="component" value="Unassembled WGS sequence"/>
</dbReference>
<dbReference type="EMBL" id="PFNL01000163">
    <property type="protein sequence ID" value="PIZ44802.1"/>
    <property type="molecule type" value="Genomic_DNA"/>
</dbReference>